<accession>A0A0S3SXV3</accession>
<reference evidence="1 2" key="1">
    <citation type="journal article" date="2015" name="Sci. Rep.">
        <title>The power of single molecule real-time sequencing technology in the de novo assembly of a eukaryotic genome.</title>
        <authorList>
            <person name="Sakai H."/>
            <person name="Naito K."/>
            <person name="Ogiso-Tanaka E."/>
            <person name="Takahashi Y."/>
            <person name="Iseki K."/>
            <person name="Muto C."/>
            <person name="Satou K."/>
            <person name="Teruya K."/>
            <person name="Shiroma A."/>
            <person name="Shimoji M."/>
            <person name="Hirano T."/>
            <person name="Itoh T."/>
            <person name="Kaga A."/>
            <person name="Tomooka N."/>
        </authorList>
    </citation>
    <scope>NUCLEOTIDE SEQUENCE [LARGE SCALE GENOMIC DNA]</scope>
    <source>
        <strain evidence="2">cv. Shumari</strain>
    </source>
</reference>
<keyword evidence="2" id="KW-1185">Reference proteome</keyword>
<proteinExistence type="predicted"/>
<dbReference type="AlphaFoldDB" id="A0A0S3SXV3"/>
<protein>
    <submittedName>
        <fullName evidence="1">Uncharacterized protein</fullName>
    </submittedName>
</protein>
<organism evidence="1 2">
    <name type="scientific">Vigna angularis var. angularis</name>
    <dbReference type="NCBI Taxonomy" id="157739"/>
    <lineage>
        <taxon>Eukaryota</taxon>
        <taxon>Viridiplantae</taxon>
        <taxon>Streptophyta</taxon>
        <taxon>Embryophyta</taxon>
        <taxon>Tracheophyta</taxon>
        <taxon>Spermatophyta</taxon>
        <taxon>Magnoliopsida</taxon>
        <taxon>eudicotyledons</taxon>
        <taxon>Gunneridae</taxon>
        <taxon>Pentapetalae</taxon>
        <taxon>rosids</taxon>
        <taxon>fabids</taxon>
        <taxon>Fabales</taxon>
        <taxon>Fabaceae</taxon>
        <taxon>Papilionoideae</taxon>
        <taxon>50 kb inversion clade</taxon>
        <taxon>NPAAA clade</taxon>
        <taxon>indigoferoid/millettioid clade</taxon>
        <taxon>Phaseoleae</taxon>
        <taxon>Vigna</taxon>
    </lineage>
</organism>
<sequence>MKDVIILLSNRLGRKPEKEVGDLRRNLFPTTFSFFVGSTFEGVPRCKMNLAAPQAPPPTLPWQQNPWCQHATVVVW</sequence>
<evidence type="ECO:0000313" key="2">
    <source>
        <dbReference type="Proteomes" id="UP000291084"/>
    </source>
</evidence>
<gene>
    <name evidence="1" type="primary">Vigan.09G098600</name>
    <name evidence="1" type="ORF">VIGAN_09098600</name>
</gene>
<evidence type="ECO:0000313" key="1">
    <source>
        <dbReference type="EMBL" id="BAT97522.1"/>
    </source>
</evidence>
<name>A0A0S3SXV3_PHAAN</name>
<dbReference type="EMBL" id="AP015042">
    <property type="protein sequence ID" value="BAT97522.1"/>
    <property type="molecule type" value="Genomic_DNA"/>
</dbReference>
<dbReference type="Proteomes" id="UP000291084">
    <property type="component" value="Chromosome 9"/>
</dbReference>